<proteinExistence type="predicted"/>
<dbReference type="AlphaFoldDB" id="A0A6J4LS53"/>
<feature type="region of interest" description="Disordered" evidence="1">
    <location>
        <begin position="28"/>
        <end position="77"/>
    </location>
</feature>
<feature type="compositionally biased region" description="Polar residues" evidence="1">
    <location>
        <begin position="30"/>
        <end position="47"/>
    </location>
</feature>
<reference evidence="2" key="1">
    <citation type="submission" date="2020-02" db="EMBL/GenBank/DDBJ databases">
        <authorList>
            <person name="Meier V. D."/>
        </authorList>
    </citation>
    <scope>NUCLEOTIDE SEQUENCE</scope>
    <source>
        <strain evidence="2">AVDCRST_MAG34</strain>
    </source>
</reference>
<feature type="compositionally biased region" description="Low complexity" evidence="1">
    <location>
        <begin position="64"/>
        <end position="75"/>
    </location>
</feature>
<sequence length="247" mass="25887">MSGVLEDIRRSVVRALAAAVVTALLVTGCSDPSSDSDTPAGSTTGAAQESDGSEEPSPTRSKSAPTGPRTTAPGTVLSFGDTATVEHELRKDKALLKLTVQSATQGSLQDFEGFDLDDPYKRRGSYYYVRVAVRNAGKGKVGDVPVPLWGLSGEGTLLQVVQFRSAFSTCPTEPLPEDFGPGDRFETCLVYLSPNRGSLEGVSYRPTVDFSPIEWRGKVKTLPTKKPGKGSGKGGGQGSGQGDGQDG</sequence>
<evidence type="ECO:0000256" key="1">
    <source>
        <dbReference type="SAM" id="MobiDB-lite"/>
    </source>
</evidence>
<feature type="compositionally biased region" description="Gly residues" evidence="1">
    <location>
        <begin position="229"/>
        <end position="247"/>
    </location>
</feature>
<evidence type="ECO:0008006" key="3">
    <source>
        <dbReference type="Google" id="ProtNLM"/>
    </source>
</evidence>
<dbReference type="EMBL" id="CADCUI010000015">
    <property type="protein sequence ID" value="CAA9338399.1"/>
    <property type="molecule type" value="Genomic_DNA"/>
</dbReference>
<feature type="region of interest" description="Disordered" evidence="1">
    <location>
        <begin position="219"/>
        <end position="247"/>
    </location>
</feature>
<gene>
    <name evidence="2" type="ORF">AVDCRST_MAG34-653</name>
</gene>
<organism evidence="2">
    <name type="scientific">uncultured Nocardioidaceae bacterium</name>
    <dbReference type="NCBI Taxonomy" id="253824"/>
    <lineage>
        <taxon>Bacteria</taxon>
        <taxon>Bacillati</taxon>
        <taxon>Actinomycetota</taxon>
        <taxon>Actinomycetes</taxon>
        <taxon>Propionibacteriales</taxon>
        <taxon>Nocardioidaceae</taxon>
        <taxon>environmental samples</taxon>
    </lineage>
</organism>
<accession>A0A6J4LS53</accession>
<protein>
    <recommendedName>
        <fullName evidence="3">DUF4352 domain-containing protein</fullName>
    </recommendedName>
</protein>
<name>A0A6J4LS53_9ACTN</name>
<evidence type="ECO:0000313" key="2">
    <source>
        <dbReference type="EMBL" id="CAA9338399.1"/>
    </source>
</evidence>